<evidence type="ECO:0000256" key="8">
    <source>
        <dbReference type="PROSITE-ProRule" id="PRU10141"/>
    </source>
</evidence>
<evidence type="ECO:0008006" key="15">
    <source>
        <dbReference type="Google" id="ProtNLM"/>
    </source>
</evidence>
<keyword evidence="2 9" id="KW-0723">Serine/threonine-protein kinase</keyword>
<dbReference type="InterPro" id="IPR000961">
    <property type="entry name" value="AGC-kinase_C"/>
</dbReference>
<dbReference type="InterPro" id="IPR011993">
    <property type="entry name" value="PH-like_dom_sf"/>
</dbReference>
<dbReference type="Gene3D" id="1.10.510.10">
    <property type="entry name" value="Transferase(Phosphotransferase) domain 1"/>
    <property type="match status" value="1"/>
</dbReference>
<name>A0ABR2GZR2_9EUKA</name>
<accession>A0ABR2GZR2</accession>
<evidence type="ECO:0000313" key="13">
    <source>
        <dbReference type="EMBL" id="KAK8839395.1"/>
    </source>
</evidence>
<evidence type="ECO:0000313" key="14">
    <source>
        <dbReference type="Proteomes" id="UP001470230"/>
    </source>
</evidence>
<dbReference type="SUPFAM" id="SSF56112">
    <property type="entry name" value="Protein kinase-like (PK-like)"/>
    <property type="match status" value="1"/>
</dbReference>
<evidence type="ECO:0000256" key="6">
    <source>
        <dbReference type="ARBA" id="ARBA00022777"/>
    </source>
</evidence>
<feature type="domain" description="Protein kinase" evidence="11">
    <location>
        <begin position="106"/>
        <end position="356"/>
    </location>
</feature>
<dbReference type="PANTHER" id="PTHR24351">
    <property type="entry name" value="RIBOSOMAL PROTEIN S6 KINASE"/>
    <property type="match status" value="1"/>
</dbReference>
<keyword evidence="5 8" id="KW-0547">Nucleotide-binding</keyword>
<keyword evidence="4" id="KW-0808">Transferase</keyword>
<dbReference type="InterPro" id="IPR000719">
    <property type="entry name" value="Prot_kinase_dom"/>
</dbReference>
<proteinExistence type="inferred from homology"/>
<keyword evidence="3" id="KW-0597">Phosphoprotein</keyword>
<dbReference type="PROSITE" id="PS00107">
    <property type="entry name" value="PROTEIN_KINASE_ATP"/>
    <property type="match status" value="1"/>
</dbReference>
<dbReference type="CDD" id="cd00821">
    <property type="entry name" value="PH"/>
    <property type="match status" value="1"/>
</dbReference>
<evidence type="ECO:0000259" key="12">
    <source>
        <dbReference type="PROSITE" id="PS51285"/>
    </source>
</evidence>
<keyword evidence="7 8" id="KW-0067">ATP-binding</keyword>
<evidence type="ECO:0000259" key="10">
    <source>
        <dbReference type="PROSITE" id="PS50003"/>
    </source>
</evidence>
<dbReference type="InterPro" id="IPR011009">
    <property type="entry name" value="Kinase-like_dom_sf"/>
</dbReference>
<dbReference type="Pfam" id="PF00069">
    <property type="entry name" value="Pkinase"/>
    <property type="match status" value="1"/>
</dbReference>
<dbReference type="PROSITE" id="PS51285">
    <property type="entry name" value="AGC_KINASE_CTER"/>
    <property type="match status" value="1"/>
</dbReference>
<evidence type="ECO:0000256" key="4">
    <source>
        <dbReference type="ARBA" id="ARBA00022679"/>
    </source>
</evidence>
<evidence type="ECO:0000256" key="9">
    <source>
        <dbReference type="RuleBase" id="RU000304"/>
    </source>
</evidence>
<dbReference type="PROSITE" id="PS50011">
    <property type="entry name" value="PROTEIN_KINASE_DOM"/>
    <property type="match status" value="1"/>
</dbReference>
<dbReference type="SUPFAM" id="SSF50729">
    <property type="entry name" value="PH domain-like"/>
    <property type="match status" value="1"/>
</dbReference>
<evidence type="ECO:0000256" key="5">
    <source>
        <dbReference type="ARBA" id="ARBA00022741"/>
    </source>
</evidence>
<dbReference type="Gene3D" id="3.30.200.20">
    <property type="entry name" value="Phosphorylase Kinase, domain 1"/>
    <property type="match status" value="1"/>
</dbReference>
<evidence type="ECO:0000256" key="7">
    <source>
        <dbReference type="ARBA" id="ARBA00022840"/>
    </source>
</evidence>
<sequence length="428" mass="49022">MSQLKGWLEKKSIFGTWSRRYLILLFSKLSIFKDSSSTISEFDYELDSQTKVEASDSNDCILKVIIQKPKLVTLILKASSNNEMIDWVFHLRRSAFASKTIYISMFNVISLLGQGAHGKVMLCEKKDSKEIVAIKSVNKQMLVETKKENSVLNEKMILASIHNPFIINLKYAFQNDKYYFLALEYAPGGNLFNRLKNGKIPLSDIKLYVAELAIAIHELHINHIIYRDLKPGNVMIGKDGHLKITDFGISIFCEPNETKTEVCGTPEYIAPELILNKGYGYRVDWWGLGVLVYELLYKSTPFAGLNNCYIFQSILNKEPVFPKNEDPVIVSFLSSLLQKDPSKRGGYRYIVSSEFMSDIDFHQVYKKKISPSYIPEINSIIDTSNFEKKYTGKKLCRSDSDIFSDQYSFMSDSQFDVFSFNCTNDDLE</sequence>
<dbReference type="EMBL" id="JAPFFF010000051">
    <property type="protein sequence ID" value="KAK8839395.1"/>
    <property type="molecule type" value="Genomic_DNA"/>
</dbReference>
<feature type="binding site" evidence="8">
    <location>
        <position position="135"/>
    </location>
    <ligand>
        <name>ATP</name>
        <dbReference type="ChEBI" id="CHEBI:30616"/>
    </ligand>
</feature>
<dbReference type="SMART" id="SM00133">
    <property type="entry name" value="S_TK_X"/>
    <property type="match status" value="1"/>
</dbReference>
<dbReference type="InterPro" id="IPR017441">
    <property type="entry name" value="Protein_kinase_ATP_BS"/>
</dbReference>
<dbReference type="PROSITE" id="PS50003">
    <property type="entry name" value="PH_DOMAIN"/>
    <property type="match status" value="1"/>
</dbReference>
<comment type="similarity">
    <text evidence="1">Belongs to the protein kinase superfamily. AGC Ser/Thr protein kinase family. RAC subfamily.</text>
</comment>
<gene>
    <name evidence="13" type="ORF">M9Y10_031744</name>
</gene>
<dbReference type="SMART" id="SM00233">
    <property type="entry name" value="PH"/>
    <property type="match status" value="1"/>
</dbReference>
<dbReference type="InterPro" id="IPR008271">
    <property type="entry name" value="Ser/Thr_kinase_AS"/>
</dbReference>
<reference evidence="13 14" key="1">
    <citation type="submission" date="2024-04" db="EMBL/GenBank/DDBJ databases">
        <title>Tritrichomonas musculus Genome.</title>
        <authorList>
            <person name="Alves-Ferreira E."/>
            <person name="Grigg M."/>
            <person name="Lorenzi H."/>
            <person name="Galac M."/>
        </authorList>
    </citation>
    <scope>NUCLEOTIDE SEQUENCE [LARGE SCALE GENOMIC DNA]</scope>
    <source>
        <strain evidence="13 14">EAF2021</strain>
    </source>
</reference>
<dbReference type="Proteomes" id="UP001470230">
    <property type="component" value="Unassembled WGS sequence"/>
</dbReference>
<organism evidence="13 14">
    <name type="scientific">Tritrichomonas musculus</name>
    <dbReference type="NCBI Taxonomy" id="1915356"/>
    <lineage>
        <taxon>Eukaryota</taxon>
        <taxon>Metamonada</taxon>
        <taxon>Parabasalia</taxon>
        <taxon>Tritrichomonadida</taxon>
        <taxon>Tritrichomonadidae</taxon>
        <taxon>Tritrichomonas</taxon>
    </lineage>
</organism>
<dbReference type="SMART" id="SM00220">
    <property type="entry name" value="S_TKc"/>
    <property type="match status" value="1"/>
</dbReference>
<keyword evidence="14" id="KW-1185">Reference proteome</keyword>
<feature type="domain" description="AGC-kinase C-terminal" evidence="12">
    <location>
        <begin position="357"/>
        <end position="428"/>
    </location>
</feature>
<evidence type="ECO:0000256" key="3">
    <source>
        <dbReference type="ARBA" id="ARBA00022553"/>
    </source>
</evidence>
<dbReference type="CDD" id="cd05123">
    <property type="entry name" value="STKc_AGC"/>
    <property type="match status" value="1"/>
</dbReference>
<protein>
    <recommendedName>
        <fullName evidence="15">RAC family serine/threonine-protein kinase like protein</fullName>
    </recommendedName>
</protein>
<feature type="domain" description="PH" evidence="10">
    <location>
        <begin position="1"/>
        <end position="96"/>
    </location>
</feature>
<evidence type="ECO:0000256" key="2">
    <source>
        <dbReference type="ARBA" id="ARBA00022527"/>
    </source>
</evidence>
<dbReference type="Pfam" id="PF00169">
    <property type="entry name" value="PH"/>
    <property type="match status" value="1"/>
</dbReference>
<dbReference type="InterPro" id="IPR001849">
    <property type="entry name" value="PH_domain"/>
</dbReference>
<evidence type="ECO:0000259" key="11">
    <source>
        <dbReference type="PROSITE" id="PS50011"/>
    </source>
</evidence>
<dbReference type="InterPro" id="IPR045270">
    <property type="entry name" value="STKc_AGC"/>
</dbReference>
<dbReference type="Gene3D" id="2.30.29.30">
    <property type="entry name" value="Pleckstrin-homology domain (PH domain)/Phosphotyrosine-binding domain (PTB)"/>
    <property type="match status" value="1"/>
</dbReference>
<dbReference type="PROSITE" id="PS00108">
    <property type="entry name" value="PROTEIN_KINASE_ST"/>
    <property type="match status" value="1"/>
</dbReference>
<evidence type="ECO:0000256" key="1">
    <source>
        <dbReference type="ARBA" id="ARBA00006935"/>
    </source>
</evidence>
<keyword evidence="6" id="KW-0418">Kinase</keyword>
<comment type="caution">
    <text evidence="13">The sequence shown here is derived from an EMBL/GenBank/DDBJ whole genome shotgun (WGS) entry which is preliminary data.</text>
</comment>